<organism evidence="1 2">
    <name type="scientific">Mediterraneibacter gnavus</name>
    <name type="common">Ruminococcus gnavus</name>
    <dbReference type="NCBI Taxonomy" id="33038"/>
    <lineage>
        <taxon>Bacteria</taxon>
        <taxon>Bacillati</taxon>
        <taxon>Bacillota</taxon>
        <taxon>Clostridia</taxon>
        <taxon>Lachnospirales</taxon>
        <taxon>Lachnospiraceae</taxon>
        <taxon>Mediterraneibacter</taxon>
    </lineage>
</organism>
<dbReference type="Gene3D" id="1.10.1220.10">
    <property type="entry name" value="Met repressor-like"/>
    <property type="match status" value="1"/>
</dbReference>
<name>A0A2N5PML5_MEDGN</name>
<dbReference type="InterPro" id="IPR013321">
    <property type="entry name" value="Arc_rbn_hlx_hlx"/>
</dbReference>
<dbReference type="InterPro" id="IPR010985">
    <property type="entry name" value="Ribbon_hlx_hlx"/>
</dbReference>
<dbReference type="GO" id="GO:0006355">
    <property type="term" value="P:regulation of DNA-templated transcription"/>
    <property type="evidence" value="ECO:0007669"/>
    <property type="project" value="InterPro"/>
</dbReference>
<proteinExistence type="predicted"/>
<dbReference type="Proteomes" id="UP000235093">
    <property type="component" value="Unassembled WGS sequence"/>
</dbReference>
<evidence type="ECO:0008006" key="3">
    <source>
        <dbReference type="Google" id="ProtNLM"/>
    </source>
</evidence>
<comment type="caution">
    <text evidence="1">The sequence shown here is derived from an EMBL/GenBank/DDBJ whole genome shotgun (WGS) entry which is preliminary data.</text>
</comment>
<gene>
    <name evidence="1" type="ORF">CDL23_05015</name>
</gene>
<dbReference type="SUPFAM" id="SSF47598">
    <property type="entry name" value="Ribbon-helix-helix"/>
    <property type="match status" value="1"/>
</dbReference>
<dbReference type="EMBL" id="NIHT01000006">
    <property type="protein sequence ID" value="PLT76379.1"/>
    <property type="molecule type" value="Genomic_DNA"/>
</dbReference>
<evidence type="ECO:0000313" key="2">
    <source>
        <dbReference type="Proteomes" id="UP000235093"/>
    </source>
</evidence>
<dbReference type="AlphaFoldDB" id="A0A2N5PML5"/>
<protein>
    <recommendedName>
        <fullName evidence="3">Toxin-antitoxin system HicB family antitoxin</fullName>
    </recommendedName>
</protein>
<accession>A0A2N5PML5</accession>
<sequence>MKKTEYKNKFNEEHYDRIHLAVPKGMKEVFKTLASEKGMSLNAYIIELMHQDQMGMFDSLQIAEKNKEQIRLLTGNTHDGYDITFKDGHKVHCRTKLEVRKAVISYLAQDSKSLAQDQ</sequence>
<evidence type="ECO:0000313" key="1">
    <source>
        <dbReference type="EMBL" id="PLT76379.1"/>
    </source>
</evidence>
<reference evidence="1 2" key="1">
    <citation type="journal article" date="2017" name="Genome Med.">
        <title>A novel Ruminococcus gnavus clade enriched in inflammatory bowel disease patients.</title>
        <authorList>
            <person name="Hall A.B."/>
            <person name="Yassour M."/>
            <person name="Sauk J."/>
            <person name="Garner A."/>
            <person name="Jiang X."/>
            <person name="Arthur T."/>
            <person name="Lagoudas G.K."/>
            <person name="Vatanen T."/>
            <person name="Fornelos N."/>
            <person name="Wilson R."/>
            <person name="Bertha M."/>
            <person name="Cohen M."/>
            <person name="Garber J."/>
            <person name="Khalili H."/>
            <person name="Gevers D."/>
            <person name="Ananthakrishnan A.N."/>
            <person name="Kugathasan S."/>
            <person name="Lander E.S."/>
            <person name="Blainey P."/>
            <person name="Vlamakis H."/>
            <person name="Xavier R.J."/>
            <person name="Huttenhower C."/>
        </authorList>
    </citation>
    <scope>NUCLEOTIDE SEQUENCE [LARGE SCALE GENOMIC DNA]</scope>
    <source>
        <strain evidence="1 2">RJX1125</strain>
    </source>
</reference>